<dbReference type="PANTHER" id="PTHR19336:SF9">
    <property type="entry name" value="SPINDLE POLE BODY PROTEIN PPC89"/>
    <property type="match status" value="1"/>
</dbReference>
<evidence type="ECO:0000256" key="5">
    <source>
        <dbReference type="SAM" id="MobiDB-lite"/>
    </source>
</evidence>
<feature type="compositionally biased region" description="Acidic residues" evidence="5">
    <location>
        <begin position="702"/>
        <end position="719"/>
    </location>
</feature>
<dbReference type="AlphaFoldDB" id="R8BN03"/>
<dbReference type="GO" id="GO:0008017">
    <property type="term" value="F:microtubule binding"/>
    <property type="evidence" value="ECO:0007669"/>
    <property type="project" value="InterPro"/>
</dbReference>
<keyword evidence="2" id="KW-0963">Cytoplasm</keyword>
<feature type="compositionally biased region" description="Polar residues" evidence="5">
    <location>
        <begin position="157"/>
        <end position="178"/>
    </location>
</feature>
<dbReference type="Proteomes" id="UP000014074">
    <property type="component" value="Unassembled WGS sequence"/>
</dbReference>
<feature type="domain" description="PPC89 centrosome localisation" evidence="7">
    <location>
        <begin position="433"/>
        <end position="494"/>
    </location>
</feature>
<evidence type="ECO:0000256" key="2">
    <source>
        <dbReference type="ARBA" id="ARBA00022490"/>
    </source>
</evidence>
<evidence type="ECO:0000259" key="7">
    <source>
        <dbReference type="Pfam" id="PF14197"/>
    </source>
</evidence>
<feature type="region of interest" description="Disordered" evidence="5">
    <location>
        <begin position="847"/>
        <end position="871"/>
    </location>
</feature>
<feature type="compositionally biased region" description="Basic and acidic residues" evidence="5">
    <location>
        <begin position="1"/>
        <end position="26"/>
    </location>
</feature>
<feature type="coiled-coil region" evidence="4">
    <location>
        <begin position="466"/>
        <end position="531"/>
    </location>
</feature>
<name>R8BN03_PHAM7</name>
<dbReference type="OrthoDB" id="76453at2759"/>
<feature type="coiled-coil region" evidence="4">
    <location>
        <begin position="567"/>
        <end position="650"/>
    </location>
</feature>
<feature type="compositionally biased region" description="Polar residues" evidence="5">
    <location>
        <begin position="33"/>
        <end position="54"/>
    </location>
</feature>
<keyword evidence="4" id="KW-0175">Coiled coil</keyword>
<sequence length="967" mass="108644">MDSRRSNDENRRLHISRLKREMDRARYQPFGSPPSSAGSHDTVSTTVGYSSTFSFEPEGESTPRKLDEDILPRHRRAAGRTGRFGHSKPAYTVETSKLDRFFPEWSRNIAVPDNGTNRGRITDALEAKENIPPTIGQKTPESHYHRVPRDRAGMQPTVENESDCSVLSHTPANALSTRRSSRFSRPQVGYSSGSPQGSNKSALGKLSSNIRVAHAKESAADKYMADLASKQRHVETAMTDEPRLMTPPQQSSPLVLRSMHSSNHQIMNMSGMTANQTARSFFMPHFNHLHDLVSGTLRLSTGAHGAPVFVKNGKAHIRPQEPIVEHADVRAIDLPAEEQQIFVSLDKVREEVAALKEHDEMLQKEAEKLEREVDDLQLEIQELRSQKLSDSAIGSDSDQAANERLNTQIQSKNLVTNVYPRMIDSDRNLESRNLQERLDEAYRTIKVHELHNTSLSAERDAALQKLGNAMDASKKLQAELDSLKDEANVIKTYRRERETLQLENKSLLSNNNSLREQHEFLATENVALRQEQESIASENMALRQEQVSLLSETRTLRATNKTLTTQHDSLRQSHITTQQELEDARKEIIDLRDELASIRTEHQTLMEQHAMVSQDHGGLERSNEHYFLENKNLKSKISLLEQRNQALQQSIATRDQVIELLQNDPTRATNMTEQSLPEQVRPAAPEDTAELPQNDPTQQTEAMEEEPPQEDDADNDSADENMTSAFFIPDITMETEKETTGNPTVASTNDARRVVFAEDTIESQKTERNGTRNMGPSLSQPARRVFHDLCKHKSKNCSVCARLSTETKHVTSTITSKTTTQSNLKTAMKSGHSIRESRKTVGIVPRPIPVTDRIPQPTGEYEDEPTMRPAKSPGHALAIVIKGLEDEIQHLQAAAMSAQARYNSLDKSAGRRDRKELAGEIVALQHQLEIKSDQVYRLYDVLEGQKMSGQAMTEDEIEATIVTIVSV</sequence>
<feature type="domain" description="Cep57 centrosome microtubule-binding" evidence="6">
    <location>
        <begin position="865"/>
        <end position="941"/>
    </location>
</feature>
<feature type="region of interest" description="Disordered" evidence="5">
    <location>
        <begin position="155"/>
        <end position="203"/>
    </location>
</feature>
<feature type="coiled-coil region" evidence="4">
    <location>
        <begin position="345"/>
        <end position="386"/>
    </location>
</feature>
<dbReference type="Pfam" id="PF14197">
    <property type="entry name" value="Cep57_CLD_2"/>
    <property type="match status" value="1"/>
</dbReference>
<evidence type="ECO:0000313" key="9">
    <source>
        <dbReference type="Proteomes" id="UP000014074"/>
    </source>
</evidence>
<dbReference type="KEGG" id="tmn:UCRPA7_3664"/>
<dbReference type="HOGENOM" id="CLU_005779_0_0_1"/>
<dbReference type="InterPro" id="IPR025925">
    <property type="entry name" value="PPC89_CLD"/>
</dbReference>
<dbReference type="InterPro" id="IPR051756">
    <property type="entry name" value="Centrosomal_MT-associated"/>
</dbReference>
<evidence type="ECO:0000256" key="3">
    <source>
        <dbReference type="ARBA" id="ARBA00023212"/>
    </source>
</evidence>
<proteinExistence type="predicted"/>
<keyword evidence="9" id="KW-1185">Reference proteome</keyword>
<evidence type="ECO:0000313" key="8">
    <source>
        <dbReference type="EMBL" id="EOO00731.1"/>
    </source>
</evidence>
<reference evidence="9" key="1">
    <citation type="journal article" date="2013" name="Genome Announc.">
        <title>Draft genome sequence of the ascomycete Phaeoacremonium aleophilum strain UCR-PA7, a causal agent of the esca disease complex in grapevines.</title>
        <authorList>
            <person name="Blanco-Ulate B."/>
            <person name="Rolshausen P."/>
            <person name="Cantu D."/>
        </authorList>
    </citation>
    <scope>NUCLEOTIDE SEQUENCE [LARGE SCALE GENOMIC DNA]</scope>
    <source>
        <strain evidence="9">UCR-PA7</strain>
    </source>
</reference>
<dbReference type="PANTHER" id="PTHR19336">
    <property type="entry name" value="UNCHARACTERIZED DUF1167"/>
    <property type="match status" value="1"/>
</dbReference>
<dbReference type="EMBL" id="KB933061">
    <property type="protein sequence ID" value="EOO00731.1"/>
    <property type="molecule type" value="Genomic_DNA"/>
</dbReference>
<evidence type="ECO:0000259" key="6">
    <source>
        <dbReference type="Pfam" id="PF06657"/>
    </source>
</evidence>
<feature type="region of interest" description="Disordered" evidence="5">
    <location>
        <begin position="667"/>
        <end position="720"/>
    </location>
</feature>
<organism evidence="8 9">
    <name type="scientific">Phaeoacremonium minimum (strain UCR-PA7)</name>
    <name type="common">Esca disease fungus</name>
    <name type="synonym">Togninia minima</name>
    <dbReference type="NCBI Taxonomy" id="1286976"/>
    <lineage>
        <taxon>Eukaryota</taxon>
        <taxon>Fungi</taxon>
        <taxon>Dikarya</taxon>
        <taxon>Ascomycota</taxon>
        <taxon>Pezizomycotina</taxon>
        <taxon>Sordariomycetes</taxon>
        <taxon>Sordariomycetidae</taxon>
        <taxon>Togniniales</taxon>
        <taxon>Togniniaceae</taxon>
        <taxon>Phaeoacremonium</taxon>
    </lineage>
</organism>
<gene>
    <name evidence="8" type="ORF">UCRPA7_3664</name>
</gene>
<comment type="subcellular location">
    <subcellularLocation>
        <location evidence="1">Cytoplasm</location>
        <location evidence="1">Cytoskeleton</location>
        <location evidence="1">Microtubule organizing center</location>
    </subcellularLocation>
</comment>
<feature type="region of interest" description="Disordered" evidence="5">
    <location>
        <begin position="1"/>
        <end position="65"/>
    </location>
</feature>
<protein>
    <submittedName>
        <fullName evidence="8">Putative rhoptry protein</fullName>
    </submittedName>
</protein>
<evidence type="ECO:0000256" key="4">
    <source>
        <dbReference type="SAM" id="Coils"/>
    </source>
</evidence>
<keyword evidence="3" id="KW-0206">Cytoskeleton</keyword>
<dbReference type="RefSeq" id="XP_007914431.1">
    <property type="nucleotide sequence ID" value="XM_007916240.1"/>
</dbReference>
<dbReference type="GeneID" id="19324033"/>
<feature type="compositionally biased region" description="Polar residues" evidence="5">
    <location>
        <begin position="189"/>
        <end position="203"/>
    </location>
</feature>
<evidence type="ECO:0000256" key="1">
    <source>
        <dbReference type="ARBA" id="ARBA00004267"/>
    </source>
</evidence>
<dbReference type="Pfam" id="PF06657">
    <property type="entry name" value="Cep57_MT_bd"/>
    <property type="match status" value="1"/>
</dbReference>
<accession>R8BN03</accession>
<feature type="compositionally biased region" description="Polar residues" evidence="5">
    <location>
        <begin position="667"/>
        <end position="677"/>
    </location>
</feature>
<dbReference type="GO" id="GO:0005815">
    <property type="term" value="C:microtubule organizing center"/>
    <property type="evidence" value="ECO:0007669"/>
    <property type="project" value="UniProtKB-SubCell"/>
</dbReference>
<dbReference type="InterPro" id="IPR024957">
    <property type="entry name" value="Cep57_MT-bd_dom"/>
</dbReference>
<dbReference type="eggNOG" id="ENOG502S7ZB">
    <property type="taxonomic scope" value="Eukaryota"/>
</dbReference>